<dbReference type="Pfam" id="PF01073">
    <property type="entry name" value="3Beta_HSD"/>
    <property type="match status" value="1"/>
</dbReference>
<name>A0A8T8XH06_ASPJA</name>
<feature type="domain" description="3-beta hydroxysteroid dehydrogenase/isomerase" evidence="2">
    <location>
        <begin position="164"/>
        <end position="338"/>
    </location>
</feature>
<dbReference type="GO" id="GO:0043041">
    <property type="term" value="P:amino acid activation for nonribosomal peptide biosynthetic process"/>
    <property type="evidence" value="ECO:0007669"/>
    <property type="project" value="TreeGrafter"/>
</dbReference>
<dbReference type="GO" id="GO:0031177">
    <property type="term" value="F:phosphopantetheine binding"/>
    <property type="evidence" value="ECO:0007669"/>
    <property type="project" value="TreeGrafter"/>
</dbReference>
<accession>A0A8T8XH06</accession>
<protein>
    <submittedName>
        <fullName evidence="3">NAD(P)-binding protein</fullName>
    </submittedName>
</protein>
<dbReference type="Gene3D" id="3.40.50.720">
    <property type="entry name" value="NAD(P)-binding Rossmann-like Domain"/>
    <property type="match status" value="1"/>
</dbReference>
<reference evidence="3 4" key="1">
    <citation type="submission" date="2018-02" db="EMBL/GenBank/DDBJ databases">
        <title>The genomes of Aspergillus section Nigri reveals drivers in fungal speciation.</title>
        <authorList>
            <consortium name="DOE Joint Genome Institute"/>
            <person name="Vesth T.C."/>
            <person name="Nybo J."/>
            <person name="Theobald S."/>
            <person name="Brandl J."/>
            <person name="Frisvad J.C."/>
            <person name="Nielsen K.F."/>
            <person name="Lyhne E.K."/>
            <person name="Kogle M.E."/>
            <person name="Kuo A."/>
            <person name="Riley R."/>
            <person name="Clum A."/>
            <person name="Nolan M."/>
            <person name="Lipzen A."/>
            <person name="Salamov A."/>
            <person name="Henrissat B."/>
            <person name="Wiebenga A."/>
            <person name="De vries R.P."/>
            <person name="Grigoriev I.V."/>
            <person name="Mortensen U.H."/>
            <person name="Andersen M.R."/>
            <person name="Baker S.E."/>
        </authorList>
    </citation>
    <scope>NUCLEOTIDE SEQUENCE [LARGE SCALE GENOMIC DNA]</scope>
    <source>
        <strain evidence="3 4">CBS 114.51</strain>
    </source>
</reference>
<dbReference type="EMBL" id="KZ824770">
    <property type="protein sequence ID" value="RAH87320.1"/>
    <property type="molecule type" value="Genomic_DNA"/>
</dbReference>
<dbReference type="PANTHER" id="PTHR45527">
    <property type="entry name" value="NONRIBOSOMAL PEPTIDE SYNTHETASE"/>
    <property type="match status" value="1"/>
</dbReference>
<dbReference type="GO" id="GO:0005737">
    <property type="term" value="C:cytoplasm"/>
    <property type="evidence" value="ECO:0007669"/>
    <property type="project" value="TreeGrafter"/>
</dbReference>
<organism evidence="3 4">
    <name type="scientific">Aspergillus japonicus CBS 114.51</name>
    <dbReference type="NCBI Taxonomy" id="1448312"/>
    <lineage>
        <taxon>Eukaryota</taxon>
        <taxon>Fungi</taxon>
        <taxon>Dikarya</taxon>
        <taxon>Ascomycota</taxon>
        <taxon>Pezizomycotina</taxon>
        <taxon>Eurotiomycetes</taxon>
        <taxon>Eurotiomycetidae</taxon>
        <taxon>Eurotiales</taxon>
        <taxon>Aspergillaceae</taxon>
        <taxon>Aspergillus</taxon>
        <taxon>Aspergillus subgen. Circumdati</taxon>
    </lineage>
</organism>
<dbReference type="Proteomes" id="UP000249497">
    <property type="component" value="Unassembled WGS sequence"/>
</dbReference>
<proteinExistence type="predicted"/>
<dbReference type="InterPro" id="IPR036291">
    <property type="entry name" value="NAD(P)-bd_dom_sf"/>
</dbReference>
<evidence type="ECO:0000313" key="4">
    <source>
        <dbReference type="Proteomes" id="UP000249497"/>
    </source>
</evidence>
<keyword evidence="1" id="KW-0436">Ligase</keyword>
<dbReference type="PANTHER" id="PTHR45527:SF3">
    <property type="entry name" value="SIDEROPHORE SYNTHETASE (EUROFUNG)"/>
    <property type="match status" value="1"/>
</dbReference>
<evidence type="ECO:0000259" key="2">
    <source>
        <dbReference type="Pfam" id="PF01073"/>
    </source>
</evidence>
<dbReference type="GeneID" id="37177771"/>
<dbReference type="AlphaFoldDB" id="A0A8T8XH06"/>
<dbReference type="OrthoDB" id="10058185at2759"/>
<dbReference type="GO" id="GO:0044550">
    <property type="term" value="P:secondary metabolite biosynthetic process"/>
    <property type="evidence" value="ECO:0007669"/>
    <property type="project" value="TreeGrafter"/>
</dbReference>
<dbReference type="GO" id="GO:0016874">
    <property type="term" value="F:ligase activity"/>
    <property type="evidence" value="ECO:0007669"/>
    <property type="project" value="UniProtKB-KW"/>
</dbReference>
<evidence type="ECO:0000313" key="3">
    <source>
        <dbReference type="EMBL" id="RAH87320.1"/>
    </source>
</evidence>
<dbReference type="SUPFAM" id="SSF51735">
    <property type="entry name" value="NAD(P)-binding Rossmann-fold domains"/>
    <property type="match status" value="1"/>
</dbReference>
<dbReference type="GO" id="GO:0006694">
    <property type="term" value="P:steroid biosynthetic process"/>
    <property type="evidence" value="ECO:0007669"/>
    <property type="project" value="InterPro"/>
</dbReference>
<evidence type="ECO:0000256" key="1">
    <source>
        <dbReference type="ARBA" id="ARBA00022598"/>
    </source>
</evidence>
<keyword evidence="4" id="KW-1185">Reference proteome</keyword>
<dbReference type="InterPro" id="IPR002225">
    <property type="entry name" value="3Beta_OHSteriod_DH/Estase"/>
</dbReference>
<dbReference type="RefSeq" id="XP_025533214.1">
    <property type="nucleotide sequence ID" value="XM_025674079.1"/>
</dbReference>
<gene>
    <name evidence="3" type="ORF">BO86DRAFT_405383</name>
</gene>
<sequence>MATLIKTAWATVLHQETHSRDIVFAQIVNARDIDLPDLDSLIGPCLNIIPVRVSFPPAPAPDIPETTNAILTAVQTQHAQFPECSTCQWQEIVTQCTDWSKNSNSSTVSSIVLHENFDAKPEVDLGGGRRWKMRSPILSNPPDQTIFLTTWPERDVLCVMFSVSSRDASIISDAQTDLVNADETFPVLLEQSQQPEFYVYTKALAESYVLSQDQRQRRRATHPFLTCAIRPSGIFGVGDLVVLPGILDAYFRGQTQWQIGDNQNRFDFPESTNVAHAHYLAAAARVAQLEKCHDSPDDEDDEGDDDKTKVDGEAFFITNDEPRCFWDFTRLVWTFAGDTTPRERVWVIPRPWALRLAGVLEWTFWALGLGQPPLTQTEVRLSCMTRYFCIDKAKTRLGYRPVVGLEEGLQRAVEDCLSRRAAEDEGLKKRS</sequence>
<dbReference type="GO" id="GO:0016616">
    <property type="term" value="F:oxidoreductase activity, acting on the CH-OH group of donors, NAD or NADP as acceptor"/>
    <property type="evidence" value="ECO:0007669"/>
    <property type="project" value="InterPro"/>
</dbReference>
<dbReference type="SUPFAM" id="SSF52777">
    <property type="entry name" value="CoA-dependent acyltransferases"/>
    <property type="match status" value="1"/>
</dbReference>
<dbReference type="Gene3D" id="3.30.559.30">
    <property type="entry name" value="Nonribosomal peptide synthetase, condensation domain"/>
    <property type="match status" value="1"/>
</dbReference>